<keyword evidence="3" id="KW-1185">Reference proteome</keyword>
<reference evidence="2" key="1">
    <citation type="submission" date="2021-01" db="EMBL/GenBank/DDBJ databases">
        <title>Whole genome shotgun sequence of Planotetraspora thailandica NBRC 104271.</title>
        <authorList>
            <person name="Komaki H."/>
            <person name="Tamura T."/>
        </authorList>
    </citation>
    <scope>NUCLEOTIDE SEQUENCE</scope>
    <source>
        <strain evidence="2">NBRC 104271</strain>
    </source>
</reference>
<evidence type="ECO:0000313" key="3">
    <source>
        <dbReference type="Proteomes" id="UP000605992"/>
    </source>
</evidence>
<feature type="region of interest" description="Disordered" evidence="1">
    <location>
        <begin position="1"/>
        <end position="20"/>
    </location>
</feature>
<gene>
    <name evidence="2" type="ORF">Pth03_46270</name>
</gene>
<dbReference type="EMBL" id="BOOR01000034">
    <property type="protein sequence ID" value="GII56238.1"/>
    <property type="molecule type" value="Genomic_DNA"/>
</dbReference>
<name>A0A8J3XZ45_9ACTN</name>
<protein>
    <submittedName>
        <fullName evidence="2">Uncharacterized protein</fullName>
    </submittedName>
</protein>
<comment type="caution">
    <text evidence="2">The sequence shown here is derived from an EMBL/GenBank/DDBJ whole genome shotgun (WGS) entry which is preliminary data.</text>
</comment>
<dbReference type="AlphaFoldDB" id="A0A8J3XZ45"/>
<accession>A0A8J3XZ45</accession>
<feature type="compositionally biased region" description="Basic and acidic residues" evidence="1">
    <location>
        <begin position="1"/>
        <end position="14"/>
    </location>
</feature>
<evidence type="ECO:0000256" key="1">
    <source>
        <dbReference type="SAM" id="MobiDB-lite"/>
    </source>
</evidence>
<organism evidence="2 3">
    <name type="scientific">Planotetraspora thailandica</name>
    <dbReference type="NCBI Taxonomy" id="487172"/>
    <lineage>
        <taxon>Bacteria</taxon>
        <taxon>Bacillati</taxon>
        <taxon>Actinomycetota</taxon>
        <taxon>Actinomycetes</taxon>
        <taxon>Streptosporangiales</taxon>
        <taxon>Streptosporangiaceae</taxon>
        <taxon>Planotetraspora</taxon>
    </lineage>
</organism>
<dbReference type="Proteomes" id="UP000605992">
    <property type="component" value="Unassembled WGS sequence"/>
</dbReference>
<sequence>MWARSRDRGSHEMAPEPSAEAELRVAAYTAAHDWYGRPEEASAVFLLAVPHDSDGSWRLRVVTASDPTGFRIDASAFRGPSEEWQALDNAGEPGHP</sequence>
<proteinExistence type="predicted"/>
<evidence type="ECO:0000313" key="2">
    <source>
        <dbReference type="EMBL" id="GII56238.1"/>
    </source>
</evidence>